<feature type="transmembrane region" description="Helical" evidence="2">
    <location>
        <begin position="171"/>
        <end position="191"/>
    </location>
</feature>
<dbReference type="EMBL" id="FNYW01000004">
    <property type="protein sequence ID" value="SEI57717.1"/>
    <property type="molecule type" value="Genomic_DNA"/>
</dbReference>
<dbReference type="AlphaFoldDB" id="A0A1H6RYZ2"/>
<evidence type="ECO:0000256" key="2">
    <source>
        <dbReference type="SAM" id="Phobius"/>
    </source>
</evidence>
<keyword evidence="2" id="KW-0812">Transmembrane</keyword>
<feature type="region of interest" description="Disordered" evidence="1">
    <location>
        <begin position="1"/>
        <end position="20"/>
    </location>
</feature>
<reference evidence="4" key="1">
    <citation type="submission" date="2016-10" db="EMBL/GenBank/DDBJ databases">
        <authorList>
            <person name="Varghese N."/>
            <person name="Submissions S."/>
        </authorList>
    </citation>
    <scope>NUCLEOTIDE SEQUENCE [LARGE SCALE GENOMIC DNA]</scope>
    <source>
        <strain evidence="4">DSM 25751</strain>
    </source>
</reference>
<feature type="transmembrane region" description="Helical" evidence="2">
    <location>
        <begin position="110"/>
        <end position="131"/>
    </location>
</feature>
<evidence type="ECO:0000313" key="3">
    <source>
        <dbReference type="EMBL" id="SEI57717.1"/>
    </source>
</evidence>
<protein>
    <submittedName>
        <fullName evidence="3">Uncharacterized membrane-anchored protein</fullName>
    </submittedName>
</protein>
<keyword evidence="4" id="KW-1185">Reference proteome</keyword>
<evidence type="ECO:0000313" key="4">
    <source>
        <dbReference type="Proteomes" id="UP000198564"/>
    </source>
</evidence>
<dbReference type="OrthoDB" id="2360056at2"/>
<evidence type="ECO:0000256" key="1">
    <source>
        <dbReference type="SAM" id="MobiDB-lite"/>
    </source>
</evidence>
<gene>
    <name evidence="3" type="ORF">SAMN04488113_10415</name>
</gene>
<dbReference type="Proteomes" id="UP000198564">
    <property type="component" value="Unassembled WGS sequence"/>
</dbReference>
<dbReference type="InterPro" id="IPR009214">
    <property type="entry name" value="DUF1129"/>
</dbReference>
<sequence length="234" mass="26074">MARKDKSNEQESQIDYEAKETENTELFDQLTNKNQEYMIKLNRRLDEANVSEERKTNIFNDMLKNILSEQANHNTARNIYGTVTDQASYLINGTSGAVEEPVERSATWKLWLDGALLLGGMFSVITGISYFTSNSEAGLGVTSLLLNFLLGGFAVMIITRYSPQPGVKGGFLKYILATTLTMIAWIMLMAFSTKLIPPVINPLIPGSYTLVIGVIAFAAKWYLKKKLDIKGTLI</sequence>
<feature type="transmembrane region" description="Helical" evidence="2">
    <location>
        <begin position="203"/>
        <end position="223"/>
    </location>
</feature>
<feature type="transmembrane region" description="Helical" evidence="2">
    <location>
        <begin position="137"/>
        <end position="159"/>
    </location>
</feature>
<keyword evidence="2" id="KW-1133">Transmembrane helix</keyword>
<organism evidence="3 4">
    <name type="scientific">Alkalibacterium gilvum</name>
    <dbReference type="NCBI Taxonomy" id="1130080"/>
    <lineage>
        <taxon>Bacteria</taxon>
        <taxon>Bacillati</taxon>
        <taxon>Bacillota</taxon>
        <taxon>Bacilli</taxon>
        <taxon>Lactobacillales</taxon>
        <taxon>Carnobacteriaceae</taxon>
        <taxon>Alkalibacterium</taxon>
    </lineage>
</organism>
<dbReference type="STRING" id="1130080.SAMN04488113_10415"/>
<dbReference type="Pfam" id="PF06570">
    <property type="entry name" value="DUF1129"/>
    <property type="match status" value="1"/>
</dbReference>
<accession>A0A1H6RYZ2</accession>
<dbReference type="PIRSF" id="PIRSF033111">
    <property type="entry name" value="UCP033111"/>
    <property type="match status" value="1"/>
</dbReference>
<keyword evidence="2" id="KW-0472">Membrane</keyword>
<proteinExistence type="predicted"/>
<name>A0A1H6RYZ2_9LACT</name>
<dbReference type="RefSeq" id="WP_091632815.1">
    <property type="nucleotide sequence ID" value="NZ_FNYW01000004.1"/>
</dbReference>